<keyword evidence="1" id="KW-0812">Transmembrane</keyword>
<dbReference type="PANTHER" id="PTHR31605">
    <property type="entry name" value="GLYCEROL-3-PHOSPHATE O-ACYLTRANSFERASE 1"/>
    <property type="match status" value="1"/>
</dbReference>
<name>A0A8H8D2F2_AJECA</name>
<reference evidence="2 3" key="1">
    <citation type="submission" date="2021-01" db="EMBL/GenBank/DDBJ databases">
        <title>Chromosome-level genome assembly of a human fungal pathogen reveals clustering of transcriptionally co-regulated genes.</title>
        <authorList>
            <person name="Voorhies M."/>
            <person name="Cohen S."/>
            <person name="Shea T.P."/>
            <person name="Petrus S."/>
            <person name="Munoz J.F."/>
            <person name="Poplawski S."/>
            <person name="Goldman W.E."/>
            <person name="Michael T."/>
            <person name="Cuomo C.A."/>
            <person name="Sil A."/>
            <person name="Beyhan S."/>
        </authorList>
    </citation>
    <scope>NUCLEOTIDE SEQUENCE [LARGE SCALE GENOMIC DNA]</scope>
    <source>
        <strain evidence="2 3">G184AR</strain>
    </source>
</reference>
<dbReference type="EMBL" id="JAEVHI010000002">
    <property type="protein sequence ID" value="KAG5299105.1"/>
    <property type="molecule type" value="Genomic_DNA"/>
</dbReference>
<dbReference type="OrthoDB" id="2427554at2759"/>
<keyword evidence="1" id="KW-1133">Transmembrane helix</keyword>
<feature type="transmembrane region" description="Helical" evidence="1">
    <location>
        <begin position="310"/>
        <end position="330"/>
    </location>
</feature>
<accession>A0A8H8D2F2</accession>
<evidence type="ECO:0000256" key="1">
    <source>
        <dbReference type="SAM" id="Phobius"/>
    </source>
</evidence>
<comment type="caution">
    <text evidence="2">The sequence shown here is derived from an EMBL/GenBank/DDBJ whole genome shotgun (WGS) entry which is preliminary data.</text>
</comment>
<dbReference type="GO" id="GO:0004366">
    <property type="term" value="F:glycerol-3-phosphate O-acyltransferase activity"/>
    <property type="evidence" value="ECO:0007669"/>
    <property type="project" value="TreeGrafter"/>
</dbReference>
<dbReference type="GO" id="GO:0016287">
    <property type="term" value="F:glycerone-phosphate O-acyltransferase activity"/>
    <property type="evidence" value="ECO:0007669"/>
    <property type="project" value="TreeGrafter"/>
</dbReference>
<dbReference type="AlphaFoldDB" id="A0A8H8D2F2"/>
<keyword evidence="2" id="KW-0808">Transferase</keyword>
<keyword evidence="2" id="KW-0012">Acyltransferase</keyword>
<gene>
    <name evidence="2" type="ORF">I7I52_09301</name>
</gene>
<dbReference type="SUPFAM" id="SSF69593">
    <property type="entry name" value="Glycerol-3-phosphate (1)-acyltransferase"/>
    <property type="match status" value="1"/>
</dbReference>
<sequence length="353" mass="39255">MTTLSTMDCATGPHLMLHRLLTKVECSTLVYRELCDGGCVGIFPEGGSHDRPNLLPLKAGVALIALGTLARQPDCGLSIIPCGLNYFHPNKFRSRAVIEFGNPVQVHPDQIEAFKMGGHLKRNAVGSLLETINGSLAAVTQQAPDRETLMVIQATRRLYKPLRMKLPLAVVIELNRNLLKGYTRFRDEPKVVHLKKAVSDYNDRLKALGIRDHQVEWGDVEQRPWWVVFGILLLRIGEFLALAVGTLPSIALFWPVFVITKIVSLKKQRSALAASVVKLEGRDVVGSWKIIVEMGLAPSLYTLHTAIATVWLNYCPMMGITVLLWVGGLIRGTIFPTSFRCGYFRYCSSDLCF</sequence>
<evidence type="ECO:0000313" key="2">
    <source>
        <dbReference type="EMBL" id="KAG5299105.1"/>
    </source>
</evidence>
<dbReference type="GO" id="GO:0008654">
    <property type="term" value="P:phospholipid biosynthetic process"/>
    <property type="evidence" value="ECO:0007669"/>
    <property type="project" value="TreeGrafter"/>
</dbReference>
<organism evidence="2 3">
    <name type="scientific">Ajellomyces capsulatus</name>
    <name type="common">Darling's disease fungus</name>
    <name type="synonym">Histoplasma capsulatum</name>
    <dbReference type="NCBI Taxonomy" id="5037"/>
    <lineage>
        <taxon>Eukaryota</taxon>
        <taxon>Fungi</taxon>
        <taxon>Dikarya</taxon>
        <taxon>Ascomycota</taxon>
        <taxon>Pezizomycotina</taxon>
        <taxon>Eurotiomycetes</taxon>
        <taxon>Eurotiomycetidae</taxon>
        <taxon>Onygenales</taxon>
        <taxon>Ajellomycetaceae</taxon>
        <taxon>Histoplasma</taxon>
    </lineage>
</organism>
<feature type="transmembrane region" description="Helical" evidence="1">
    <location>
        <begin position="239"/>
        <end position="263"/>
    </location>
</feature>
<proteinExistence type="predicted"/>
<keyword evidence="1" id="KW-0472">Membrane</keyword>
<dbReference type="VEuPathDB" id="FungiDB:I7I52_09301"/>
<dbReference type="Proteomes" id="UP000670092">
    <property type="component" value="Unassembled WGS sequence"/>
</dbReference>
<dbReference type="PANTHER" id="PTHR31605:SF0">
    <property type="entry name" value="GLYCEROL-3-PHOSPHATE O-ACYLTRANSFERASE 1"/>
    <property type="match status" value="1"/>
</dbReference>
<protein>
    <submittedName>
        <fullName evidence="2">Glycerol-3-phosphate O-acyltransferase</fullName>
    </submittedName>
</protein>
<dbReference type="InterPro" id="IPR052744">
    <property type="entry name" value="GPAT/DAPAT"/>
</dbReference>
<evidence type="ECO:0000313" key="3">
    <source>
        <dbReference type="Proteomes" id="UP000670092"/>
    </source>
</evidence>